<reference evidence="2" key="1">
    <citation type="submission" date="2021-10" db="EMBL/GenBank/DDBJ databases">
        <title>Novel species in genus Arthrobacter.</title>
        <authorList>
            <person name="Liu Y."/>
        </authorList>
    </citation>
    <scope>NUCLEOTIDE SEQUENCE</scope>
    <source>
        <strain evidence="2">Zg-Y453</strain>
    </source>
</reference>
<dbReference type="AlphaFoldDB" id="A0A9X1MBC1"/>
<feature type="region of interest" description="Disordered" evidence="1">
    <location>
        <begin position="177"/>
        <end position="198"/>
    </location>
</feature>
<proteinExistence type="predicted"/>
<gene>
    <name evidence="2" type="ORF">LJ757_01100</name>
</gene>
<accession>A0A9X1MBC1</accession>
<evidence type="ECO:0000313" key="3">
    <source>
        <dbReference type="Proteomes" id="UP001139158"/>
    </source>
</evidence>
<dbReference type="RefSeq" id="WP_227894134.1">
    <property type="nucleotide sequence ID" value="NZ_CP099466.1"/>
</dbReference>
<evidence type="ECO:0000256" key="1">
    <source>
        <dbReference type="SAM" id="MobiDB-lite"/>
    </source>
</evidence>
<name>A0A9X1MBC1_9MICC</name>
<dbReference type="EMBL" id="JAJFZV010000001">
    <property type="protein sequence ID" value="MCC3296401.1"/>
    <property type="molecule type" value="Genomic_DNA"/>
</dbReference>
<evidence type="ECO:0000313" key="2">
    <source>
        <dbReference type="EMBL" id="MCC3296401.1"/>
    </source>
</evidence>
<comment type="caution">
    <text evidence="2">The sequence shown here is derived from an EMBL/GenBank/DDBJ whole genome shotgun (WGS) entry which is preliminary data.</text>
</comment>
<sequence length="198" mass="21578">MDTAEVRLWWLPVGAGGHLVVRTSRWWELWRALRERRRPRPLFHAALEVTARGSRYAIEMTPAWGQGTGPRGVVATGPVGLRSLGRLRLFRYEVRCWPNGVIPDLAFAPEPALVFNLDAAGAEALLARVPQVPLKVWGAKVPGGDMWNSNSLVSWLLQTSGFDAAALQPPQGGRAPGWLAGIDAARPQSPPAEAGQRP</sequence>
<dbReference type="Proteomes" id="UP001139158">
    <property type="component" value="Unassembled WGS sequence"/>
</dbReference>
<organism evidence="2 3">
    <name type="scientific">Arthrobacter caoxuetaonis</name>
    <dbReference type="NCBI Taxonomy" id="2886935"/>
    <lineage>
        <taxon>Bacteria</taxon>
        <taxon>Bacillati</taxon>
        <taxon>Actinomycetota</taxon>
        <taxon>Actinomycetes</taxon>
        <taxon>Micrococcales</taxon>
        <taxon>Micrococcaceae</taxon>
        <taxon>Arthrobacter</taxon>
    </lineage>
</organism>
<protein>
    <submittedName>
        <fullName evidence="2">Uncharacterized protein</fullName>
    </submittedName>
</protein>
<keyword evidence="3" id="KW-1185">Reference proteome</keyword>